<comment type="caution">
    <text evidence="1">The sequence shown here is derived from an EMBL/GenBank/DDBJ whole genome shotgun (WGS) entry which is preliminary data.</text>
</comment>
<evidence type="ECO:0000313" key="1">
    <source>
        <dbReference type="EMBL" id="KKM27348.1"/>
    </source>
</evidence>
<proteinExistence type="predicted"/>
<sequence>MNTKLATDTSPIPRKLNQGMITALSEYIKKGNYLVTAAQLCHVDENTVYRWMQLANADLVASRETLYTALYRSLKSAEAEAESLMVETARNAAVEKKDGYLAITVNERRHPDRWGRRERKTIDIREHRIIEISHSEVVKDYGHDQQIETGGNSILDNK</sequence>
<dbReference type="EMBL" id="LAZR01012339">
    <property type="protein sequence ID" value="KKM27348.1"/>
    <property type="molecule type" value="Genomic_DNA"/>
</dbReference>
<protein>
    <submittedName>
        <fullName evidence="1">Uncharacterized protein</fullName>
    </submittedName>
</protein>
<organism evidence="1">
    <name type="scientific">marine sediment metagenome</name>
    <dbReference type="NCBI Taxonomy" id="412755"/>
    <lineage>
        <taxon>unclassified sequences</taxon>
        <taxon>metagenomes</taxon>
        <taxon>ecological metagenomes</taxon>
    </lineage>
</organism>
<name>A0A0F9KZC0_9ZZZZ</name>
<accession>A0A0F9KZC0</accession>
<dbReference type="AlphaFoldDB" id="A0A0F9KZC0"/>
<gene>
    <name evidence="1" type="ORF">LCGC14_1575610</name>
</gene>
<reference evidence="1" key="1">
    <citation type="journal article" date="2015" name="Nature">
        <title>Complex archaea that bridge the gap between prokaryotes and eukaryotes.</title>
        <authorList>
            <person name="Spang A."/>
            <person name="Saw J.H."/>
            <person name="Jorgensen S.L."/>
            <person name="Zaremba-Niedzwiedzka K."/>
            <person name="Martijn J."/>
            <person name="Lind A.E."/>
            <person name="van Eijk R."/>
            <person name="Schleper C."/>
            <person name="Guy L."/>
            <person name="Ettema T.J."/>
        </authorList>
    </citation>
    <scope>NUCLEOTIDE SEQUENCE</scope>
</reference>